<evidence type="ECO:0000256" key="4">
    <source>
        <dbReference type="ARBA" id="ARBA00023295"/>
    </source>
</evidence>
<evidence type="ECO:0000256" key="3">
    <source>
        <dbReference type="ARBA" id="ARBA00023204"/>
    </source>
</evidence>
<dbReference type="InterPro" id="IPR012092">
    <property type="entry name" value="DNA_glyclase/AP_lyase_Ogg"/>
</dbReference>
<evidence type="ECO:0000313" key="5">
    <source>
        <dbReference type="EMBL" id="GAG02550.1"/>
    </source>
</evidence>
<comment type="caution">
    <text evidence="5">The sequence shown here is derived from an EMBL/GenBank/DDBJ whole genome shotgun (WGS) entry which is preliminary data.</text>
</comment>
<reference evidence="5" key="1">
    <citation type="journal article" date="2014" name="Front. Microbiol.">
        <title>High frequency of phylogenetically diverse reductive dehalogenase-homologous genes in deep subseafloor sedimentary metagenomes.</title>
        <authorList>
            <person name="Kawai M."/>
            <person name="Futagami T."/>
            <person name="Toyoda A."/>
            <person name="Takaki Y."/>
            <person name="Nishi S."/>
            <person name="Hori S."/>
            <person name="Arai W."/>
            <person name="Tsubouchi T."/>
            <person name="Morono Y."/>
            <person name="Uchiyama I."/>
            <person name="Ito T."/>
            <person name="Fujiyama A."/>
            <person name="Inagaki F."/>
            <person name="Takami H."/>
        </authorList>
    </citation>
    <scope>NUCLEOTIDE SEQUENCE</scope>
    <source>
        <strain evidence="5">Expedition CK06-06</strain>
    </source>
</reference>
<sequence length="74" mass="8515">MLTPTRGVEAMANSVLRLRDDPELRSMIEKRIAEFLEVKEMGTEKWFEELTYCLLTAYSSARLGQLCVDALCDR</sequence>
<dbReference type="GO" id="GO:0003906">
    <property type="term" value="F:DNA-(apurinic or apyrimidinic site) endonuclease activity"/>
    <property type="evidence" value="ECO:0007669"/>
    <property type="project" value="InterPro"/>
</dbReference>
<keyword evidence="4" id="KW-0326">Glycosidase</keyword>
<dbReference type="GO" id="GO:0016799">
    <property type="term" value="F:hydrolase activity, hydrolyzing N-glycosyl compounds"/>
    <property type="evidence" value="ECO:0007669"/>
    <property type="project" value="InterPro"/>
</dbReference>
<proteinExistence type="predicted"/>
<evidence type="ECO:0000256" key="2">
    <source>
        <dbReference type="ARBA" id="ARBA00022801"/>
    </source>
</evidence>
<keyword evidence="2" id="KW-0378">Hydrolase</keyword>
<dbReference type="GO" id="GO:0006281">
    <property type="term" value="P:DNA repair"/>
    <property type="evidence" value="ECO:0007669"/>
    <property type="project" value="UniProtKB-KW"/>
</dbReference>
<accession>X0UAI7</accession>
<dbReference type="Pfam" id="PF22175">
    <property type="entry name" value="Ogg-HhH"/>
    <property type="match status" value="1"/>
</dbReference>
<feature type="non-terminal residue" evidence="5">
    <location>
        <position position="74"/>
    </location>
</feature>
<gene>
    <name evidence="5" type="ORF">S01H1_36195</name>
</gene>
<dbReference type="EMBL" id="BARS01022660">
    <property type="protein sequence ID" value="GAG02550.1"/>
    <property type="molecule type" value="Genomic_DNA"/>
</dbReference>
<name>X0UAI7_9ZZZZ</name>
<dbReference type="AlphaFoldDB" id="X0UAI7"/>
<keyword evidence="1" id="KW-0227">DNA damage</keyword>
<organism evidence="5">
    <name type="scientific">marine sediment metagenome</name>
    <dbReference type="NCBI Taxonomy" id="412755"/>
    <lineage>
        <taxon>unclassified sequences</taxon>
        <taxon>metagenomes</taxon>
        <taxon>ecological metagenomes</taxon>
    </lineage>
</organism>
<keyword evidence="3" id="KW-0234">DNA repair</keyword>
<protein>
    <submittedName>
        <fullName evidence="5">Uncharacterized protein</fullName>
    </submittedName>
</protein>
<evidence type="ECO:0000256" key="1">
    <source>
        <dbReference type="ARBA" id="ARBA00022763"/>
    </source>
</evidence>